<dbReference type="SUPFAM" id="SSF48726">
    <property type="entry name" value="Immunoglobulin"/>
    <property type="match status" value="1"/>
</dbReference>
<protein>
    <recommendedName>
        <fullName evidence="1">Ig-like domain-containing protein</fullName>
    </recommendedName>
</protein>
<name>A0A803VTU8_FICAL</name>
<evidence type="ECO:0000259" key="1">
    <source>
        <dbReference type="PROSITE" id="PS50835"/>
    </source>
</evidence>
<feature type="domain" description="Ig-like" evidence="1">
    <location>
        <begin position="1"/>
        <end position="73"/>
    </location>
</feature>
<reference evidence="2" key="2">
    <citation type="submission" date="2025-08" db="UniProtKB">
        <authorList>
            <consortium name="Ensembl"/>
        </authorList>
    </citation>
    <scope>IDENTIFICATION</scope>
</reference>
<dbReference type="Proteomes" id="UP000016665">
    <property type="component" value="Chromosome Z"/>
</dbReference>
<keyword evidence="3" id="KW-1185">Reference proteome</keyword>
<accession>A0A803VTU8</accession>
<organism evidence="2 3">
    <name type="scientific">Ficedula albicollis</name>
    <name type="common">Collared flycatcher</name>
    <name type="synonym">Muscicapa albicollis</name>
    <dbReference type="NCBI Taxonomy" id="59894"/>
    <lineage>
        <taxon>Eukaryota</taxon>
        <taxon>Metazoa</taxon>
        <taxon>Chordata</taxon>
        <taxon>Craniata</taxon>
        <taxon>Vertebrata</taxon>
        <taxon>Euteleostomi</taxon>
        <taxon>Archelosauria</taxon>
        <taxon>Archosauria</taxon>
        <taxon>Dinosauria</taxon>
        <taxon>Saurischia</taxon>
        <taxon>Theropoda</taxon>
        <taxon>Coelurosauria</taxon>
        <taxon>Aves</taxon>
        <taxon>Neognathae</taxon>
        <taxon>Neoaves</taxon>
        <taxon>Telluraves</taxon>
        <taxon>Australaves</taxon>
        <taxon>Passeriformes</taxon>
        <taxon>Muscicapidae</taxon>
        <taxon>Ficedula</taxon>
    </lineage>
</organism>
<reference evidence="2 3" key="1">
    <citation type="journal article" date="2012" name="Nature">
        <title>The genomic landscape of species divergence in Ficedula flycatchers.</title>
        <authorList>
            <person name="Ellegren H."/>
            <person name="Smeds L."/>
            <person name="Burri R."/>
            <person name="Olason P.I."/>
            <person name="Backstrom N."/>
            <person name="Kawakami T."/>
            <person name="Kunstner A."/>
            <person name="Makinen H."/>
            <person name="Nadachowska-Brzyska K."/>
            <person name="Qvarnstrom A."/>
            <person name="Uebbing S."/>
            <person name="Wolf J.B."/>
        </authorList>
    </citation>
    <scope>NUCLEOTIDE SEQUENCE [LARGE SCALE GENOMIC DNA]</scope>
</reference>
<dbReference type="AlphaFoldDB" id="A0A803VTU8"/>
<dbReference type="PROSITE" id="PS50835">
    <property type="entry name" value="IG_LIKE"/>
    <property type="match status" value="1"/>
</dbReference>
<dbReference type="InterPro" id="IPR036179">
    <property type="entry name" value="Ig-like_dom_sf"/>
</dbReference>
<sequence length="163" mass="18245">CLYLKWKGPDNSYFVWEKNGQKMKACIMEQSHKLLDGRVHVLSWVKDAVSENTEYRCSFISKVGNTTSEVLITVEDKGRLVSSVEKDAWTKEFDTWRSAISEHDKMISATACISITKLSVFLYMSSFLTLSAVKAVLVVTSACSCSPLTKCSSSSYTKQQVCV</sequence>
<proteinExistence type="predicted"/>
<dbReference type="Ensembl" id="ENSFALT00000039535.1">
    <property type="protein sequence ID" value="ENSFALP00000026154.1"/>
    <property type="gene ID" value="ENSFALG00000026549.1"/>
</dbReference>
<reference evidence="2" key="3">
    <citation type="submission" date="2025-09" db="UniProtKB">
        <authorList>
            <consortium name="Ensembl"/>
        </authorList>
    </citation>
    <scope>IDENTIFICATION</scope>
</reference>
<dbReference type="GeneTree" id="ENSGT00390000013795"/>
<dbReference type="InterPro" id="IPR007110">
    <property type="entry name" value="Ig-like_dom"/>
</dbReference>
<evidence type="ECO:0000313" key="3">
    <source>
        <dbReference type="Proteomes" id="UP000016665"/>
    </source>
</evidence>
<evidence type="ECO:0000313" key="2">
    <source>
        <dbReference type="Ensembl" id="ENSFALP00000026154.1"/>
    </source>
</evidence>